<comment type="similarity">
    <text evidence="4">Belongs to the peroxidase family.</text>
</comment>
<dbReference type="GO" id="GO:0034599">
    <property type="term" value="P:cellular response to oxidative stress"/>
    <property type="evidence" value="ECO:0007669"/>
    <property type="project" value="InterPro"/>
</dbReference>
<keyword evidence="2" id="KW-0408">Iron</keyword>
<keyword evidence="2" id="KW-0349">Heme</keyword>
<dbReference type="GO" id="GO:0000302">
    <property type="term" value="P:response to reactive oxygen species"/>
    <property type="evidence" value="ECO:0007669"/>
    <property type="project" value="TreeGrafter"/>
</dbReference>
<dbReference type="Gene3D" id="1.10.520.10">
    <property type="match status" value="1"/>
</dbReference>
<evidence type="ECO:0000256" key="2">
    <source>
        <dbReference type="ARBA" id="ARBA00022617"/>
    </source>
</evidence>
<dbReference type="Proteomes" id="UP000566819">
    <property type="component" value="Unassembled WGS sequence"/>
</dbReference>
<dbReference type="PANTHER" id="PTHR31356">
    <property type="entry name" value="THYLAKOID LUMENAL 29 KDA PROTEIN, CHLOROPLASTIC-RELATED"/>
    <property type="match status" value="1"/>
</dbReference>
<gene>
    <name evidence="7" type="ORF">G7Y89_g3787</name>
</gene>
<dbReference type="GO" id="GO:0020037">
    <property type="term" value="F:heme binding"/>
    <property type="evidence" value="ECO:0007669"/>
    <property type="project" value="UniProtKB-UniRule"/>
</dbReference>
<organism evidence="7 8">
    <name type="scientific">Cudoniella acicularis</name>
    <dbReference type="NCBI Taxonomy" id="354080"/>
    <lineage>
        <taxon>Eukaryota</taxon>
        <taxon>Fungi</taxon>
        <taxon>Dikarya</taxon>
        <taxon>Ascomycota</taxon>
        <taxon>Pezizomycotina</taxon>
        <taxon>Leotiomycetes</taxon>
        <taxon>Helotiales</taxon>
        <taxon>Tricladiaceae</taxon>
        <taxon>Cudoniella</taxon>
    </lineage>
</organism>
<reference evidence="7 8" key="1">
    <citation type="submission" date="2020-03" db="EMBL/GenBank/DDBJ databases">
        <title>Draft Genome Sequence of Cudoniella acicularis.</title>
        <authorList>
            <person name="Buettner E."/>
            <person name="Kellner H."/>
        </authorList>
    </citation>
    <scope>NUCLEOTIDE SEQUENCE [LARGE SCALE GENOMIC DNA]</scope>
    <source>
        <strain evidence="7 8">DSM 108380</strain>
    </source>
</reference>
<dbReference type="EC" id="1.11.1.-" evidence="5"/>
<keyword evidence="5" id="KW-0732">Signal</keyword>
<keyword evidence="1 5" id="KW-0575">Peroxidase</keyword>
<dbReference type="AlphaFoldDB" id="A0A8H4RS19"/>
<evidence type="ECO:0000256" key="1">
    <source>
        <dbReference type="ARBA" id="ARBA00022559"/>
    </source>
</evidence>
<keyword evidence="8" id="KW-1185">Reference proteome</keyword>
<sequence>MSFSKLIAPYFALSAIPAASAAFFYPNVQTSLVEGIFVDAHGAHATGFVDAVTPCTRYVSGAATVGRETAAQWVRVSFHDFVTHHTSDGSGGLDASIGFEADRAENAGAAMNDTIRFFRNRVNAKIGSADFLALSVSVAVQNCGGPIIPVRAGRIDATGPGPFGVPAPTTTLNDTLSMFGGAGMSQSDAITLVACGHTFGAVHHGVFPDVVGPDAITPNNTAGGVNFDDSPAVFDDHNVHAYIDGTGAKGGTLVTTPNVTSQSDLRLFSSDNNATLLALYNEQGSFVNTCATLFQRMIETVPSNVVLSDVITPQTLKPVNSTLDFDTNGNLIFTGSIRVLSNESAVAPESLTHTTSLNSTALNITPEDEGGYSIYGNTTFYPFNQPISKPSAFTSFSVIGSGISSETFAVQAQTFVVPSASSNSESEDGTVTVSFTVAVLNSSTAPIVKVSIPVVQPNTFGPLVEIFNNVAVTAAGTKAGYSLFTGSVSAGVWTHGTTEVAIVNGSGNELDVLMVV</sequence>
<dbReference type="Pfam" id="PF00141">
    <property type="entry name" value="peroxidase"/>
    <property type="match status" value="1"/>
</dbReference>
<protein>
    <recommendedName>
        <fullName evidence="5">Peroxidase</fullName>
        <ecNumber evidence="5">1.11.1.-</ecNumber>
    </recommendedName>
</protein>
<feature type="chain" id="PRO_5034371425" description="Peroxidase" evidence="5">
    <location>
        <begin position="22"/>
        <end position="516"/>
    </location>
</feature>
<comment type="caution">
    <text evidence="7">The sequence shown here is derived from an EMBL/GenBank/DDBJ whole genome shotgun (WGS) entry which is preliminary data.</text>
</comment>
<dbReference type="SUPFAM" id="SSF48113">
    <property type="entry name" value="Heme-dependent peroxidases"/>
    <property type="match status" value="1"/>
</dbReference>
<evidence type="ECO:0000313" key="8">
    <source>
        <dbReference type="Proteomes" id="UP000566819"/>
    </source>
</evidence>
<dbReference type="PANTHER" id="PTHR31356:SF53">
    <property type="entry name" value="HEME PEROXIDASE"/>
    <property type="match status" value="1"/>
</dbReference>
<dbReference type="GO" id="GO:0042744">
    <property type="term" value="P:hydrogen peroxide catabolic process"/>
    <property type="evidence" value="ECO:0007669"/>
    <property type="project" value="TreeGrafter"/>
</dbReference>
<dbReference type="InterPro" id="IPR044831">
    <property type="entry name" value="Ccp1-like"/>
</dbReference>
<feature type="signal peptide" evidence="5">
    <location>
        <begin position="1"/>
        <end position="21"/>
    </location>
</feature>
<dbReference type="GO" id="GO:0046872">
    <property type="term" value="F:metal ion binding"/>
    <property type="evidence" value="ECO:0007669"/>
    <property type="project" value="UniProtKB-UniRule"/>
</dbReference>
<dbReference type="Gene3D" id="1.10.420.10">
    <property type="entry name" value="Peroxidase, domain 2"/>
    <property type="match status" value="1"/>
</dbReference>
<dbReference type="PROSITE" id="PS50873">
    <property type="entry name" value="PEROXIDASE_4"/>
    <property type="match status" value="1"/>
</dbReference>
<feature type="domain" description="Plant heme peroxidase family profile" evidence="6">
    <location>
        <begin position="69"/>
        <end position="338"/>
    </location>
</feature>
<dbReference type="InterPro" id="IPR002016">
    <property type="entry name" value="Haem_peroxidase"/>
</dbReference>
<evidence type="ECO:0000256" key="5">
    <source>
        <dbReference type="RuleBase" id="RU363051"/>
    </source>
</evidence>
<dbReference type="GO" id="GO:0004601">
    <property type="term" value="F:peroxidase activity"/>
    <property type="evidence" value="ECO:0007669"/>
    <property type="project" value="UniProtKB-KW"/>
</dbReference>
<keyword evidence="3 5" id="KW-0560">Oxidoreductase</keyword>
<accession>A0A8H4RS19</accession>
<dbReference type="OrthoDB" id="5985073at2759"/>
<dbReference type="InterPro" id="IPR010255">
    <property type="entry name" value="Haem_peroxidase_sf"/>
</dbReference>
<evidence type="ECO:0000256" key="3">
    <source>
        <dbReference type="ARBA" id="ARBA00023002"/>
    </source>
</evidence>
<name>A0A8H4RS19_9HELO</name>
<keyword evidence="2" id="KW-0479">Metal-binding</keyword>
<dbReference type="PRINTS" id="PR00458">
    <property type="entry name" value="PEROXIDASE"/>
</dbReference>
<evidence type="ECO:0000256" key="4">
    <source>
        <dbReference type="RuleBase" id="RU004241"/>
    </source>
</evidence>
<proteinExistence type="inferred from homology"/>
<dbReference type="EMBL" id="JAAMPI010000193">
    <property type="protein sequence ID" value="KAF4634323.1"/>
    <property type="molecule type" value="Genomic_DNA"/>
</dbReference>
<evidence type="ECO:0000259" key="6">
    <source>
        <dbReference type="PROSITE" id="PS50873"/>
    </source>
</evidence>
<evidence type="ECO:0000313" key="7">
    <source>
        <dbReference type="EMBL" id="KAF4634323.1"/>
    </source>
</evidence>